<feature type="region of interest" description="Disordered" evidence="1">
    <location>
        <begin position="207"/>
        <end position="227"/>
    </location>
</feature>
<feature type="compositionally biased region" description="Polar residues" evidence="1">
    <location>
        <begin position="207"/>
        <end position="221"/>
    </location>
</feature>
<name>A0A371DEZ8_9APHY</name>
<gene>
    <name evidence="2" type="ORF">OH76DRAFT_349167</name>
</gene>
<accession>A0A371DEZ8</accession>
<reference evidence="2 3" key="1">
    <citation type="journal article" date="2018" name="Biotechnol. Biofuels">
        <title>Integrative visual omics of the white-rot fungus Polyporus brumalis exposes the biotechnological potential of its oxidative enzymes for delignifying raw plant biomass.</title>
        <authorList>
            <person name="Miyauchi S."/>
            <person name="Rancon A."/>
            <person name="Drula E."/>
            <person name="Hage H."/>
            <person name="Chaduli D."/>
            <person name="Favel A."/>
            <person name="Grisel S."/>
            <person name="Henrissat B."/>
            <person name="Herpoel-Gimbert I."/>
            <person name="Ruiz-Duenas F.J."/>
            <person name="Chevret D."/>
            <person name="Hainaut M."/>
            <person name="Lin J."/>
            <person name="Wang M."/>
            <person name="Pangilinan J."/>
            <person name="Lipzen A."/>
            <person name="Lesage-Meessen L."/>
            <person name="Navarro D."/>
            <person name="Riley R."/>
            <person name="Grigoriev I.V."/>
            <person name="Zhou S."/>
            <person name="Raouche S."/>
            <person name="Rosso M.N."/>
        </authorList>
    </citation>
    <scope>NUCLEOTIDE SEQUENCE [LARGE SCALE GENOMIC DNA]</scope>
    <source>
        <strain evidence="2 3">BRFM 1820</strain>
    </source>
</reference>
<organism evidence="2 3">
    <name type="scientific">Lentinus brumalis</name>
    <dbReference type="NCBI Taxonomy" id="2498619"/>
    <lineage>
        <taxon>Eukaryota</taxon>
        <taxon>Fungi</taxon>
        <taxon>Dikarya</taxon>
        <taxon>Basidiomycota</taxon>
        <taxon>Agaricomycotina</taxon>
        <taxon>Agaricomycetes</taxon>
        <taxon>Polyporales</taxon>
        <taxon>Polyporaceae</taxon>
        <taxon>Lentinus</taxon>
    </lineage>
</organism>
<dbReference type="AlphaFoldDB" id="A0A371DEZ8"/>
<proteinExistence type="predicted"/>
<evidence type="ECO:0000313" key="2">
    <source>
        <dbReference type="EMBL" id="RDX51124.1"/>
    </source>
</evidence>
<dbReference type="Proteomes" id="UP000256964">
    <property type="component" value="Unassembled WGS sequence"/>
</dbReference>
<dbReference type="EMBL" id="KZ857396">
    <property type="protein sequence ID" value="RDX51124.1"/>
    <property type="molecule type" value="Genomic_DNA"/>
</dbReference>
<sequence>MRLRKSGEGPLFSSVNCRHYLLLPHGCFSRNSDVLSHRRANPFLRYPLTPIRQVVQTRVITGTATLMFPLNASFAVWHKRAPLWSGRPRLRLPNSPLGHTLRAKRLSILDLHRLDAYEHDYISVSSSQSIRNHYARRVDNSALPKPPRPLPTIPKRWSTIMSSLYTSPPSSPIGSFFPTGPASPHAFSSFQQDPRSTHTMYSALGSSTVHNIPQGHSQPASKKSMGK</sequence>
<keyword evidence="3" id="KW-1185">Reference proteome</keyword>
<protein>
    <submittedName>
        <fullName evidence="2">Uncharacterized protein</fullName>
    </submittedName>
</protein>
<evidence type="ECO:0000256" key="1">
    <source>
        <dbReference type="SAM" id="MobiDB-lite"/>
    </source>
</evidence>
<dbReference type="OrthoDB" id="3257074at2759"/>
<evidence type="ECO:0000313" key="3">
    <source>
        <dbReference type="Proteomes" id="UP000256964"/>
    </source>
</evidence>